<keyword evidence="2 11" id="KW-0813">Transport</keyword>
<dbReference type="Proteomes" id="UP000600139">
    <property type="component" value="Unassembled WGS sequence"/>
</dbReference>
<feature type="domain" description="TonB-dependent receptor plug" evidence="14">
    <location>
        <begin position="48"/>
        <end position="150"/>
    </location>
</feature>
<reference evidence="15" key="1">
    <citation type="submission" date="2021-01" db="EMBL/GenBank/DDBJ databases">
        <title>Modified the classification status of verrucomicrobia.</title>
        <authorList>
            <person name="Feng X."/>
        </authorList>
    </citation>
    <scope>NUCLEOTIDE SEQUENCE</scope>
    <source>
        <strain evidence="15">JCM 18052</strain>
    </source>
</reference>
<dbReference type="GO" id="GO:0006826">
    <property type="term" value="P:iron ion transport"/>
    <property type="evidence" value="ECO:0007669"/>
    <property type="project" value="UniProtKB-KW"/>
</dbReference>
<evidence type="ECO:0000313" key="16">
    <source>
        <dbReference type="Proteomes" id="UP000600139"/>
    </source>
</evidence>
<feature type="domain" description="TonB-dependent receptor-like beta-barrel" evidence="13">
    <location>
        <begin position="214"/>
        <end position="648"/>
    </location>
</feature>
<dbReference type="Gene3D" id="2.40.170.20">
    <property type="entry name" value="TonB-dependent receptor, beta-barrel domain"/>
    <property type="match status" value="1"/>
</dbReference>
<dbReference type="InterPro" id="IPR012910">
    <property type="entry name" value="Plug_dom"/>
</dbReference>
<dbReference type="InterPro" id="IPR036942">
    <property type="entry name" value="Beta-barrel_TonB_sf"/>
</dbReference>
<evidence type="ECO:0000256" key="1">
    <source>
        <dbReference type="ARBA" id="ARBA00004571"/>
    </source>
</evidence>
<dbReference type="AlphaFoldDB" id="A0A934R2D0"/>
<evidence type="ECO:0000256" key="5">
    <source>
        <dbReference type="ARBA" id="ARBA00022692"/>
    </source>
</evidence>
<evidence type="ECO:0000256" key="7">
    <source>
        <dbReference type="ARBA" id="ARBA00023065"/>
    </source>
</evidence>
<protein>
    <submittedName>
        <fullName evidence="15">TonB-dependent receptor plug domain-containing protein</fullName>
    </submittedName>
</protein>
<dbReference type="RefSeq" id="WP_200349215.1">
    <property type="nucleotide sequence ID" value="NZ_BAABHZ010000005.1"/>
</dbReference>
<dbReference type="PANTHER" id="PTHR32552">
    <property type="entry name" value="FERRICHROME IRON RECEPTOR-RELATED"/>
    <property type="match status" value="1"/>
</dbReference>
<comment type="caution">
    <text evidence="15">The sequence shown here is derived from an EMBL/GenBank/DDBJ whole genome shotgun (WGS) entry which is preliminary data.</text>
</comment>
<name>A0A934R2D0_9BACT</name>
<keyword evidence="3 11" id="KW-1134">Transmembrane beta strand</keyword>
<keyword evidence="16" id="KW-1185">Reference proteome</keyword>
<dbReference type="GO" id="GO:0009279">
    <property type="term" value="C:cell outer membrane"/>
    <property type="evidence" value="ECO:0007669"/>
    <property type="project" value="UniProtKB-SubCell"/>
</dbReference>
<dbReference type="InterPro" id="IPR000531">
    <property type="entry name" value="Beta-barrel_TonB"/>
</dbReference>
<dbReference type="EMBL" id="JAENIK010000002">
    <property type="protein sequence ID" value="MBK1814245.1"/>
    <property type="molecule type" value="Genomic_DNA"/>
</dbReference>
<evidence type="ECO:0000256" key="6">
    <source>
        <dbReference type="ARBA" id="ARBA00023004"/>
    </source>
</evidence>
<evidence type="ECO:0000259" key="14">
    <source>
        <dbReference type="Pfam" id="PF07715"/>
    </source>
</evidence>
<keyword evidence="6" id="KW-0408">Iron</keyword>
<dbReference type="Pfam" id="PF00593">
    <property type="entry name" value="TonB_dep_Rec_b-barrel"/>
    <property type="match status" value="1"/>
</dbReference>
<keyword evidence="5 11" id="KW-0812">Transmembrane</keyword>
<evidence type="ECO:0000256" key="11">
    <source>
        <dbReference type="PROSITE-ProRule" id="PRU01360"/>
    </source>
</evidence>
<keyword evidence="10 11" id="KW-0998">Cell outer membrane</keyword>
<dbReference type="Pfam" id="PF07715">
    <property type="entry name" value="Plug"/>
    <property type="match status" value="1"/>
</dbReference>
<keyword evidence="15" id="KW-0675">Receptor</keyword>
<dbReference type="PROSITE" id="PS52016">
    <property type="entry name" value="TONB_DEPENDENT_REC_3"/>
    <property type="match status" value="1"/>
</dbReference>
<dbReference type="SUPFAM" id="SSF56935">
    <property type="entry name" value="Porins"/>
    <property type="match status" value="1"/>
</dbReference>
<evidence type="ECO:0000259" key="13">
    <source>
        <dbReference type="Pfam" id="PF00593"/>
    </source>
</evidence>
<evidence type="ECO:0000313" key="15">
    <source>
        <dbReference type="EMBL" id="MBK1814245.1"/>
    </source>
</evidence>
<keyword evidence="8 12" id="KW-0798">TonB box</keyword>
<evidence type="ECO:0000256" key="10">
    <source>
        <dbReference type="ARBA" id="ARBA00023237"/>
    </source>
</evidence>
<organism evidence="15 16">
    <name type="scientific">Luteolibacter yonseiensis</name>
    <dbReference type="NCBI Taxonomy" id="1144680"/>
    <lineage>
        <taxon>Bacteria</taxon>
        <taxon>Pseudomonadati</taxon>
        <taxon>Verrucomicrobiota</taxon>
        <taxon>Verrucomicrobiia</taxon>
        <taxon>Verrucomicrobiales</taxon>
        <taxon>Verrucomicrobiaceae</taxon>
        <taxon>Luteolibacter</taxon>
    </lineage>
</organism>
<gene>
    <name evidence="15" type="ORF">JIN84_01310</name>
</gene>
<sequence length="693" mass="76343">MKPFKFTPLCLFLTVTVSAQSEELAPLIVTGKAESLIGSAPSASKGQANAAELQERPYLRRGELLEVVPGVIITQHSGDGKANQYFVRGFNLDHGTDFSISVDGQPVNFVTHAHGQGYADLNPIIPEMVETLDYWKGPFYGQLGDLSTAGAAKFRLFDMLPQGIASIGIGEHNYLRGLLADTIDLTAPASPKSGPGNGDRSGLTYALEYNYYDGPWDREGNSQRFNGLLKYFKKSGNDTFSLTAMGYDAEWDSTDQIPRRLIGNGIDRLGNVDDTVGGESSRYSLMGAWDRDHGNGRTHVDVYAGKYDLDLFSNFTYFLDNPDTAVDESVTGNQFEQEDGRYFFGGEVRHEWDLGSENTFTVGLQTRHDVMDGIGLYNTTDTVRTSAVRVDDVYEANVGLYAMANYRVNPWFRVQPGLRADAFHFDVDSDNPANSGDESDAIISPKVSLIFGPWADTEIYANAGMGFHSNDARGTTITVDPVTGLPADSVDPLVRTYGFELGTRTEALENVVSTLALFYLHSDSELLYVGDAGTSEAGPATRRYGVEWSTYWHASEWLTLDNELTVSHGELLDVGSDDEIPGAVPLTLNTGITIGKKEGFFGSLRSRYFSPRPLIEDGSVESRQSWQVNARAGYRKNDWEVAVDCLNLLGRDDNDIEYFYTSRLPGEPAAGVDDIHLHPAEPRTFRVSLTRRF</sequence>
<evidence type="ECO:0000256" key="4">
    <source>
        <dbReference type="ARBA" id="ARBA00022496"/>
    </source>
</evidence>
<evidence type="ECO:0000256" key="9">
    <source>
        <dbReference type="ARBA" id="ARBA00023136"/>
    </source>
</evidence>
<keyword evidence="9 11" id="KW-0472">Membrane</keyword>
<evidence type="ECO:0000256" key="2">
    <source>
        <dbReference type="ARBA" id="ARBA00022448"/>
    </source>
</evidence>
<evidence type="ECO:0000256" key="8">
    <source>
        <dbReference type="ARBA" id="ARBA00023077"/>
    </source>
</evidence>
<dbReference type="InterPro" id="IPR037066">
    <property type="entry name" value="Plug_dom_sf"/>
</dbReference>
<evidence type="ECO:0000256" key="3">
    <source>
        <dbReference type="ARBA" id="ARBA00022452"/>
    </source>
</evidence>
<keyword evidence="7" id="KW-0406">Ion transport</keyword>
<dbReference type="Gene3D" id="2.170.130.10">
    <property type="entry name" value="TonB-dependent receptor, plug domain"/>
    <property type="match status" value="1"/>
</dbReference>
<dbReference type="PANTHER" id="PTHR32552:SF81">
    <property type="entry name" value="TONB-DEPENDENT OUTER MEMBRANE RECEPTOR"/>
    <property type="match status" value="1"/>
</dbReference>
<evidence type="ECO:0000256" key="12">
    <source>
        <dbReference type="RuleBase" id="RU003357"/>
    </source>
</evidence>
<keyword evidence="4" id="KW-0410">Iron transport</keyword>
<comment type="subcellular location">
    <subcellularLocation>
        <location evidence="1 11">Cell outer membrane</location>
        <topology evidence="1 11">Multi-pass membrane protein</topology>
    </subcellularLocation>
</comment>
<comment type="similarity">
    <text evidence="11 12">Belongs to the TonB-dependent receptor family.</text>
</comment>
<dbReference type="InterPro" id="IPR039426">
    <property type="entry name" value="TonB-dep_rcpt-like"/>
</dbReference>
<proteinExistence type="inferred from homology"/>
<accession>A0A934R2D0</accession>